<keyword evidence="4" id="KW-0677">Repeat</keyword>
<comment type="subcellular location">
    <subcellularLocation>
        <location evidence="1 10">Nucleus</location>
    </subcellularLocation>
</comment>
<dbReference type="GO" id="GO:0016592">
    <property type="term" value="C:mediator complex"/>
    <property type="evidence" value="ECO:0007669"/>
    <property type="project" value="UniProtKB-UniRule"/>
</dbReference>
<dbReference type="InterPro" id="IPR055122">
    <property type="entry name" value="Med14_N"/>
</dbReference>
<feature type="domain" description="Mediator of RNA polymerase II transcription subunit 14 RM2" evidence="13">
    <location>
        <begin position="291"/>
        <end position="371"/>
    </location>
</feature>
<feature type="region of interest" description="Disordered" evidence="11">
    <location>
        <begin position="1134"/>
        <end position="1158"/>
    </location>
</feature>
<feature type="domain" description="Mediator of RNA polymerase II transcription subunit 14 RM8" evidence="14">
    <location>
        <begin position="1249"/>
        <end position="1322"/>
    </location>
</feature>
<dbReference type="Pfam" id="PF22983">
    <property type="entry name" value="RM8_Med14"/>
    <property type="match status" value="1"/>
</dbReference>
<comment type="subunit">
    <text evidence="10">Component of the Mediator complex.</text>
</comment>
<evidence type="ECO:0000256" key="3">
    <source>
        <dbReference type="ARBA" id="ARBA00019619"/>
    </source>
</evidence>
<feature type="compositionally biased region" description="Low complexity" evidence="11">
    <location>
        <begin position="1088"/>
        <end position="1097"/>
    </location>
</feature>
<evidence type="ECO:0000256" key="4">
    <source>
        <dbReference type="ARBA" id="ARBA00022737"/>
    </source>
</evidence>
<evidence type="ECO:0000259" key="18">
    <source>
        <dbReference type="Pfam" id="PF25069"/>
    </source>
</evidence>
<protein>
    <recommendedName>
        <fullName evidence="3 10">Mediator of RNA polymerase II transcription subunit 14</fullName>
    </recommendedName>
    <alternativeName>
        <fullName evidence="9 10">Mediator complex subunit 14</fullName>
    </alternativeName>
</protein>
<dbReference type="Pfam" id="PF25067">
    <property type="entry name" value="RM5_Med14"/>
    <property type="match status" value="1"/>
</dbReference>
<feature type="region of interest" description="Disordered" evidence="11">
    <location>
        <begin position="977"/>
        <end position="1097"/>
    </location>
</feature>
<dbReference type="InterPro" id="IPR056878">
    <property type="entry name" value="RM5_Med14"/>
</dbReference>
<dbReference type="Pfam" id="PF25065">
    <property type="entry name" value="RM3_Med14"/>
    <property type="match status" value="1"/>
</dbReference>
<dbReference type="InterPro" id="IPR055113">
    <property type="entry name" value="Med14_RM2"/>
</dbReference>
<evidence type="ECO:0000259" key="13">
    <source>
        <dbReference type="Pfam" id="PF22981"/>
    </source>
</evidence>
<dbReference type="InterPro" id="IPR055107">
    <property type="entry name" value="Med14_RM8"/>
</dbReference>
<dbReference type="Pfam" id="PF22984">
    <property type="entry name" value="RM6_Med14"/>
    <property type="match status" value="1"/>
</dbReference>
<dbReference type="Pfam" id="PF25069">
    <property type="entry name" value="Med14_C"/>
    <property type="match status" value="1"/>
</dbReference>
<sequence length="1486" mass="166001">MAPTESHHGMIPVMGTQVPLTGTIPLSALIEFIIQRTYQDLSILSELLPRKTDMERKVEIVQFASRTCQLFVRLLALVKWASSASKVDKCAIISNFLDQQAKLFEKTADSLAVMARETLTHARLPSFSLPCAVDVLTTGSYPRLPSCIKEKIVPPDPITPQEKWQTLMRLNQIIEHRLVTSDLPKHMRRPQIQNGRVSFQVEHEFEVTLTLMGDGANIPWRLLLIEILVEDPETGDGKSLVHSLQVNYLHQLVQMRIMDSKKPLHDLYNCLHSFCQSLQLEVLHSQTQQLMRQRLGDHIHIEEYKAGERLVISYWRDLMRKENKSYSSSTFKLSVHMDTNDPSRPLQITHFPLIHGTESLKVAQAIKSDYLSIERLLVHTIHVRSLAKLKELQRELRPILSGLFKISDLPLVLYVPVITPCMDSEKICVSVHMQKGTFLISVCRTETSLTADIEDSLNGDRRDLRKLLSRLRLSLVLSRCAKSIQHLQVATSHHLPLVNLSGHPLEKLGKHKLFIKLAKQSDYYMVVEAFESGWMSVDFNHYLMHVTPTGFEGAASEGEGAEDSLCVYLRAGYFMQLDTYLCTHGPCSQLQELEEEEPDPLSRKRKMFMKDQYGRHTKKQKCSPYFVPELCHILALCEDRIPFVALADELLKQGIPHQGLQVDGDGAALCLTLVDVLSCPSLKDNEAVQLMRADLLSCKFRKAGRVWKVESVVANCPLQSTNSKEQGVIQRVYFECYCVVFAGVIQRVIQRVYFEYELQGSETMEKIVESLQEDWLAVCHLYQVVSDFAHIYAESPALQAGIEVKAFTYKRLTLAYGPNKCYTVSIQYRPNSKRFQLAYGTCCKSSVANCHSMVSVQLENLLNDSRSIALLAQILVDTWSPLSSVGKLNTSPLMGLGKMVSALAASFIIVPQSPVHIRLIFRNLYCIDIHCHRGNEVTLRDGAYSMFDTSKVVEGLNPTPGLKAFLNMYVDETVSSGHIRHQSTTEDDNPPSPIGIDTLDSLLTQPLSNSPVGPRKQDSGGLRFQSPITPPSNPHTPASPSTQRHGQTHSSPAAASFPMASPPSMTHGVAPSPSNIMAPSPNNPALHVPSPSAFVPAPSPQSLGIHMPSPATQFISPQGMLEGVGSPFASGSTQLAMPSPGARNWPASPSMPGPSPVSRPGGMLSPVHTALHSPQTQLKDDYQKGSLSMLPSRMLPQRSWAGSIPTVLTHEALNKLLSPSFPPGGGPMPGIRCCPLERFLCCMYQRKFLQRTIQTEDSLQMMQCSEPGVLMFKTDQLQFRVSLNPNTLQSLHLTVTPTPECQHQWELDELQILERFFDLKVACPPYKINTLVAFSSRIMCLPPNILKDFIKIMRMELLPDRSLKWSVQWCLTVPIGISYPVGVPAVTLSNNKVLFMIQLTRIGVAMPPGVEPQNIVIPILYDHSMNTTQVMEQRSQELSQSTVAVSNMLKRFIEFNPNPNGCSIYPALRELLTNLVVPMQGMNQPQ</sequence>
<keyword evidence="8 10" id="KW-0539">Nucleus</keyword>
<accession>A0AAD9PC72</accession>
<feature type="domain" description="Mediator of RNA polymerase II transcription subunit 14 RM5" evidence="17">
    <location>
        <begin position="655"/>
        <end position="736"/>
    </location>
</feature>
<comment type="similarity">
    <text evidence="2 10">Belongs to the Mediator complex subunit 14 family.</text>
</comment>
<evidence type="ECO:0000256" key="9">
    <source>
        <dbReference type="ARBA" id="ARBA00032007"/>
    </source>
</evidence>
<dbReference type="InterPro" id="IPR055114">
    <property type="entry name" value="Med14_RM6"/>
</dbReference>
<organism evidence="19 20">
    <name type="scientific">Ridgeia piscesae</name>
    <name type="common">Tubeworm</name>
    <dbReference type="NCBI Taxonomy" id="27915"/>
    <lineage>
        <taxon>Eukaryota</taxon>
        <taxon>Metazoa</taxon>
        <taxon>Spiralia</taxon>
        <taxon>Lophotrochozoa</taxon>
        <taxon>Annelida</taxon>
        <taxon>Polychaeta</taxon>
        <taxon>Sedentaria</taxon>
        <taxon>Canalipalpata</taxon>
        <taxon>Sabellida</taxon>
        <taxon>Siboglinidae</taxon>
        <taxon>Ridgeia</taxon>
    </lineage>
</organism>
<evidence type="ECO:0000256" key="6">
    <source>
        <dbReference type="ARBA" id="ARBA00023159"/>
    </source>
</evidence>
<feature type="domain" description="Mediator of RNA polymerase II transcription subunit 14 RM6" evidence="15">
    <location>
        <begin position="798"/>
        <end position="864"/>
    </location>
</feature>
<dbReference type="GO" id="GO:0003712">
    <property type="term" value="F:transcription coregulator activity"/>
    <property type="evidence" value="ECO:0007669"/>
    <property type="project" value="UniProtKB-UniRule"/>
</dbReference>
<dbReference type="Pfam" id="PF22981">
    <property type="entry name" value="RM2_Med14"/>
    <property type="match status" value="1"/>
</dbReference>
<evidence type="ECO:0000256" key="5">
    <source>
        <dbReference type="ARBA" id="ARBA00023015"/>
    </source>
</evidence>
<dbReference type="GO" id="GO:0006357">
    <property type="term" value="P:regulation of transcription by RNA polymerase II"/>
    <property type="evidence" value="ECO:0007669"/>
    <property type="project" value="InterPro"/>
</dbReference>
<dbReference type="InterPro" id="IPR056879">
    <property type="entry name" value="RM3_Med14"/>
</dbReference>
<feature type="domain" description="Mediator complex subunit MED14 N-terminal" evidence="12">
    <location>
        <begin position="23"/>
        <end position="212"/>
    </location>
</feature>
<name>A0AAD9PC72_RIDPI</name>
<comment type="function">
    <text evidence="10">Component of the Mediator complex, a coactivator involved in the regulated transcription of nearly all RNA polymerase II-dependent genes. Mediator functions as a bridge to convey information from gene-specific regulatory proteins to the basal RNA polymerase II transcription machinery. Mediator is recruited to promoters by direct interactions with regulatory proteins and serves as a scaffold for the assembly of a functional preinitiation complex with RNA polymerase II and the general transcription factors.</text>
</comment>
<dbReference type="GO" id="GO:0070847">
    <property type="term" value="C:core mediator complex"/>
    <property type="evidence" value="ECO:0007669"/>
    <property type="project" value="TreeGrafter"/>
</dbReference>
<feature type="compositionally biased region" description="Polar residues" evidence="11">
    <location>
        <begin position="1035"/>
        <end position="1049"/>
    </location>
</feature>
<evidence type="ECO:0000256" key="11">
    <source>
        <dbReference type="SAM" id="MobiDB-lite"/>
    </source>
</evidence>
<dbReference type="Pfam" id="PF08638">
    <property type="entry name" value="Med14"/>
    <property type="match status" value="1"/>
</dbReference>
<dbReference type="PANTHER" id="PTHR12809:SF2">
    <property type="entry name" value="MEDIATOR OF RNA POLYMERASE II TRANSCRIPTION SUBUNIT 14"/>
    <property type="match status" value="1"/>
</dbReference>
<evidence type="ECO:0000259" key="15">
    <source>
        <dbReference type="Pfam" id="PF22984"/>
    </source>
</evidence>
<feature type="domain" description="Mediator of RNA polymerase II transcription subunit 14 RM3" evidence="16">
    <location>
        <begin position="374"/>
        <end position="480"/>
    </location>
</feature>
<gene>
    <name evidence="19" type="ORF">NP493_39g02008</name>
</gene>
<evidence type="ECO:0000313" key="19">
    <source>
        <dbReference type="EMBL" id="KAK2192082.1"/>
    </source>
</evidence>
<keyword evidence="20" id="KW-1185">Reference proteome</keyword>
<evidence type="ECO:0000256" key="7">
    <source>
        <dbReference type="ARBA" id="ARBA00023163"/>
    </source>
</evidence>
<evidence type="ECO:0000259" key="14">
    <source>
        <dbReference type="Pfam" id="PF22983"/>
    </source>
</evidence>
<keyword evidence="6 10" id="KW-0010">Activator</keyword>
<evidence type="ECO:0000313" key="20">
    <source>
        <dbReference type="Proteomes" id="UP001209878"/>
    </source>
</evidence>
<evidence type="ECO:0000259" key="16">
    <source>
        <dbReference type="Pfam" id="PF25065"/>
    </source>
</evidence>
<evidence type="ECO:0000256" key="8">
    <source>
        <dbReference type="ARBA" id="ARBA00023242"/>
    </source>
</evidence>
<dbReference type="InterPro" id="IPR056877">
    <property type="entry name" value="Med14_C"/>
</dbReference>
<keyword evidence="5 10" id="KW-0805">Transcription regulation</keyword>
<proteinExistence type="inferred from homology"/>
<evidence type="ECO:0000259" key="17">
    <source>
        <dbReference type="Pfam" id="PF25067"/>
    </source>
</evidence>
<dbReference type="EMBL" id="JAODUO010000039">
    <property type="protein sequence ID" value="KAK2192082.1"/>
    <property type="molecule type" value="Genomic_DNA"/>
</dbReference>
<comment type="caution">
    <text evidence="19">The sequence shown here is derived from an EMBL/GenBank/DDBJ whole genome shotgun (WGS) entry which is preliminary data.</text>
</comment>
<keyword evidence="7 10" id="KW-0804">Transcription</keyword>
<feature type="compositionally biased region" description="Low complexity" evidence="11">
    <location>
        <begin position="1050"/>
        <end position="1065"/>
    </location>
</feature>
<reference evidence="19" key="1">
    <citation type="journal article" date="2023" name="Mol. Biol. Evol.">
        <title>Third-Generation Sequencing Reveals the Adaptive Role of the Epigenome in Three Deep-Sea Polychaetes.</title>
        <authorList>
            <person name="Perez M."/>
            <person name="Aroh O."/>
            <person name="Sun Y."/>
            <person name="Lan Y."/>
            <person name="Juniper S.K."/>
            <person name="Young C.R."/>
            <person name="Angers B."/>
            <person name="Qian P.Y."/>
        </authorList>
    </citation>
    <scope>NUCLEOTIDE SEQUENCE</scope>
    <source>
        <strain evidence="19">R07B-5</strain>
    </source>
</reference>
<dbReference type="Proteomes" id="UP001209878">
    <property type="component" value="Unassembled WGS sequence"/>
</dbReference>
<dbReference type="PANTHER" id="PTHR12809">
    <property type="entry name" value="MEDIATOR COMPLEX SUBUNIT"/>
    <property type="match status" value="1"/>
</dbReference>
<dbReference type="InterPro" id="IPR013947">
    <property type="entry name" value="Mediator_Med14"/>
</dbReference>
<evidence type="ECO:0000256" key="10">
    <source>
        <dbReference type="RuleBase" id="RU365082"/>
    </source>
</evidence>
<evidence type="ECO:0000256" key="1">
    <source>
        <dbReference type="ARBA" id="ARBA00004123"/>
    </source>
</evidence>
<feature type="domain" description="Mediator of RNA polymerase II transcription subunit 14 C-terminal" evidence="18">
    <location>
        <begin position="1339"/>
        <end position="1478"/>
    </location>
</feature>
<evidence type="ECO:0000259" key="12">
    <source>
        <dbReference type="Pfam" id="PF08638"/>
    </source>
</evidence>
<feature type="compositionally biased region" description="Polar residues" evidence="11">
    <location>
        <begin position="1001"/>
        <end position="1011"/>
    </location>
</feature>
<evidence type="ECO:0000256" key="2">
    <source>
        <dbReference type="ARBA" id="ARBA00007813"/>
    </source>
</evidence>